<feature type="region of interest" description="Disordered" evidence="2">
    <location>
        <begin position="189"/>
        <end position="211"/>
    </location>
</feature>
<name>A0AAD3XSY1_NEPGR</name>
<dbReference type="EMBL" id="BSYO01000015">
    <property type="protein sequence ID" value="GMH15211.1"/>
    <property type="molecule type" value="Genomic_DNA"/>
</dbReference>
<proteinExistence type="inferred from homology"/>
<keyword evidence="4" id="KW-1185">Reference proteome</keyword>
<dbReference type="InterPro" id="IPR042277">
    <property type="entry name" value="IST1-like"/>
</dbReference>
<evidence type="ECO:0000313" key="4">
    <source>
        <dbReference type="Proteomes" id="UP001279734"/>
    </source>
</evidence>
<reference evidence="3" key="1">
    <citation type="submission" date="2023-05" db="EMBL/GenBank/DDBJ databases">
        <title>Nepenthes gracilis genome sequencing.</title>
        <authorList>
            <person name="Fukushima K."/>
        </authorList>
    </citation>
    <scope>NUCLEOTIDE SEQUENCE</scope>
    <source>
        <strain evidence="3">SING2019-196</strain>
    </source>
</reference>
<sequence length="252" mass="27417">MSSSSKAEPQGAVNFTGYKSYVLYLCLVGREFITHAVELRNNSAVNLKMIQKLSTRQSSLESRVKVSKEIASENGIILKMEEAAAIAADGYNDCPPISGNIFNAMVGCIQHCQVKLAICLEMIQELCTRRGRKMRATKMRKSYKDVADAAEASFRLAAYAAAAARAAVEPSRSGPPMTDDCGNNTQITEVKSRQAEASDDDKTNDEARGGRGTELCYLSHKQMLPRLKAWVKPSGLADAMTRSTGLADLKLV</sequence>
<evidence type="ECO:0000313" key="3">
    <source>
        <dbReference type="EMBL" id="GMH15211.1"/>
    </source>
</evidence>
<evidence type="ECO:0000256" key="1">
    <source>
        <dbReference type="ARBA" id="ARBA00005536"/>
    </source>
</evidence>
<comment type="caution">
    <text evidence="3">The sequence shown here is derived from an EMBL/GenBank/DDBJ whole genome shotgun (WGS) entry which is preliminary data.</text>
</comment>
<dbReference type="Proteomes" id="UP001279734">
    <property type="component" value="Unassembled WGS sequence"/>
</dbReference>
<dbReference type="PANTHER" id="PTHR12161">
    <property type="entry name" value="IST1 FAMILY MEMBER"/>
    <property type="match status" value="1"/>
</dbReference>
<dbReference type="GO" id="GO:0015031">
    <property type="term" value="P:protein transport"/>
    <property type="evidence" value="ECO:0007669"/>
    <property type="project" value="InterPro"/>
</dbReference>
<organism evidence="3 4">
    <name type="scientific">Nepenthes gracilis</name>
    <name type="common">Slender pitcher plant</name>
    <dbReference type="NCBI Taxonomy" id="150966"/>
    <lineage>
        <taxon>Eukaryota</taxon>
        <taxon>Viridiplantae</taxon>
        <taxon>Streptophyta</taxon>
        <taxon>Embryophyta</taxon>
        <taxon>Tracheophyta</taxon>
        <taxon>Spermatophyta</taxon>
        <taxon>Magnoliopsida</taxon>
        <taxon>eudicotyledons</taxon>
        <taxon>Gunneridae</taxon>
        <taxon>Pentapetalae</taxon>
        <taxon>Caryophyllales</taxon>
        <taxon>Nepenthaceae</taxon>
        <taxon>Nepenthes</taxon>
    </lineage>
</organism>
<dbReference type="Gene3D" id="1.20.1260.60">
    <property type="entry name" value="Vacuolar protein sorting-associated protein Ist1"/>
    <property type="match status" value="1"/>
</dbReference>
<dbReference type="PANTHER" id="PTHR12161:SF16">
    <property type="entry name" value="REGULATOR OF VPS4 ACTIVITY IN THE MVB PATHWAY PROTEIN"/>
    <property type="match status" value="1"/>
</dbReference>
<gene>
    <name evidence="3" type="ORF">Nepgr_017052</name>
</gene>
<accession>A0AAD3XSY1</accession>
<protein>
    <submittedName>
        <fullName evidence="3">Uncharacterized protein</fullName>
    </submittedName>
</protein>
<comment type="similarity">
    <text evidence="1">Belongs to the IST1 family.</text>
</comment>
<dbReference type="AlphaFoldDB" id="A0AAD3XSY1"/>
<dbReference type="InterPro" id="IPR005061">
    <property type="entry name" value="Ist1"/>
</dbReference>
<evidence type="ECO:0000256" key="2">
    <source>
        <dbReference type="SAM" id="MobiDB-lite"/>
    </source>
</evidence>
<feature type="compositionally biased region" description="Basic and acidic residues" evidence="2">
    <location>
        <begin position="190"/>
        <end position="211"/>
    </location>
</feature>